<proteinExistence type="predicted"/>
<accession>A0A7W8HQ65</accession>
<comment type="caution">
    <text evidence="2">The sequence shown here is derived from an EMBL/GenBank/DDBJ whole genome shotgun (WGS) entry which is preliminary data.</text>
</comment>
<keyword evidence="1" id="KW-0472">Membrane</keyword>
<evidence type="ECO:0008006" key="4">
    <source>
        <dbReference type="Google" id="ProtNLM"/>
    </source>
</evidence>
<name>A0A7W8HQ65_9HYPH</name>
<dbReference type="Proteomes" id="UP000550895">
    <property type="component" value="Unassembled WGS sequence"/>
</dbReference>
<evidence type="ECO:0000256" key="1">
    <source>
        <dbReference type="SAM" id="Phobius"/>
    </source>
</evidence>
<dbReference type="RefSeq" id="WP_167494845.1">
    <property type="nucleotide sequence ID" value="NZ_JACHGA010000002.1"/>
</dbReference>
<evidence type="ECO:0000313" key="3">
    <source>
        <dbReference type="Proteomes" id="UP000550895"/>
    </source>
</evidence>
<organism evidence="2 3">
    <name type="scientific">Rhizobium rosettiformans</name>
    <dbReference type="NCBI Taxonomy" id="1368430"/>
    <lineage>
        <taxon>Bacteria</taxon>
        <taxon>Pseudomonadati</taxon>
        <taxon>Pseudomonadota</taxon>
        <taxon>Alphaproteobacteria</taxon>
        <taxon>Hyphomicrobiales</taxon>
        <taxon>Rhizobiaceae</taxon>
        <taxon>Rhizobium/Agrobacterium group</taxon>
        <taxon>Rhizobium</taxon>
    </lineage>
</organism>
<gene>
    <name evidence="2" type="ORF">HNR26_001347</name>
</gene>
<dbReference type="EMBL" id="JACHGA010000002">
    <property type="protein sequence ID" value="MBB5275303.1"/>
    <property type="molecule type" value="Genomic_DNA"/>
</dbReference>
<keyword evidence="1" id="KW-0812">Transmembrane</keyword>
<protein>
    <recommendedName>
        <fullName evidence="4">Heme exporter protein D</fullName>
    </recommendedName>
</protein>
<keyword evidence="1" id="KW-1133">Transmembrane helix</keyword>
<evidence type="ECO:0000313" key="2">
    <source>
        <dbReference type="EMBL" id="MBB5275303.1"/>
    </source>
</evidence>
<keyword evidence="3" id="KW-1185">Reference proteome</keyword>
<reference evidence="2 3" key="1">
    <citation type="submission" date="2020-08" db="EMBL/GenBank/DDBJ databases">
        <title>Genomic Encyclopedia of Type Strains, Phase IV (KMG-IV): sequencing the most valuable type-strain genomes for metagenomic binning, comparative biology and taxonomic classification.</title>
        <authorList>
            <person name="Goeker M."/>
        </authorList>
    </citation>
    <scope>NUCLEOTIDE SEQUENCE [LARGE SCALE GENOMIC DNA]</scope>
    <source>
        <strain evidence="2 3">DSM 26376</strain>
    </source>
</reference>
<feature type="transmembrane region" description="Helical" evidence="1">
    <location>
        <begin position="6"/>
        <end position="24"/>
    </location>
</feature>
<dbReference type="AlphaFoldDB" id="A0A7W8HQ65"/>
<sequence>MLEHYFGIIEAIFVFSLAIAFYVWQMRDLKKEKLKAEARAREAERPQQRNTDAS</sequence>